<dbReference type="PIRSF" id="PIRSF025007">
    <property type="entry name" value="Sec15"/>
    <property type="match status" value="1"/>
</dbReference>
<evidence type="ECO:0000313" key="9">
    <source>
        <dbReference type="EMBL" id="ABN65508.2"/>
    </source>
</evidence>
<evidence type="ECO:0000256" key="4">
    <source>
        <dbReference type="ARBA" id="ARBA00023054"/>
    </source>
</evidence>
<dbReference type="InterPro" id="IPR046361">
    <property type="entry name" value="EXOC6/Sec15_C"/>
</dbReference>
<dbReference type="Pfam" id="PF04091">
    <property type="entry name" value="Sec15_C"/>
    <property type="match status" value="1"/>
</dbReference>
<sequence length="853" mass="98864">MAPSVVNGSRNGDVYKENGESNNAKIDTLHLENLLLRDENIYETSLSSDDYLESLAPIIQDAIKANGLSELIQKLSGIVKEKDEELNDLSLNSTDEINSCIDTIDEIHHGSTELNKSLMSVSQQLNKSAFELMSRKKSLIKNKEVSIQINETIVVLNECIQVLENTNRIHELIKQKNYFSGLKLINELTSVHLQKVEDFSFAKKIHDSIPHLTKMIKDEAFENLCKWLSINSERKLDAISDGIQENIYYLQDTWTEKKKGNDSLTPYKLNSPVELSLRDPTAYYNIFEDTSLQINLDTIFDAILVYQTLHEGDILSTLYHKEWMKKYNRVIYPITSATAEGVARFQSLKVLDDYLRKIGAFFVMDKQINLVTKFELRSNTTSDDLWESYVTKLIPVLLEFLKSHKFKKMDDLHSFKEITGNFLQIMENYNYRITELYEVLMVLFKDYFAPMLIQEFRSDFIESIQSDHYMPLTVDRKSDYENIMRICWYREDAPFAPKNVTKMPITFPFSEDYVHYCLGVRSLLEDIISFIGQHYSYELNELNHIIVNDIFERVLGDEKGVGICRDIQDFIAKNENNKEVTSQSYTNLEYYLFSLYEIGKLINRRLRSNTGIGIHNIDANDTFTLRAVDHYNNLKKYAESTIFKMVDGKIRELLDMVEYDDWLPTTRNSEANYSVKDFALFLENLFTSIFSNLPQSIRTLGLFRTYDFVSEHFLSVLNSATGYNKIAIENFDLDIQYVEESMRNLYKMHQSGESESSQGNVALETTFTELRQCIDLLKLDDYDEFIKNSAFRMRNFDRIKYEDGVALIAKVQGYQEPDTSLNADEGDFGDQQSILSNAAASKFASFATKFRRE</sequence>
<comment type="similarity">
    <text evidence="1 5">Belongs to the SEC15 family.</text>
</comment>
<evidence type="ECO:0000313" key="10">
    <source>
        <dbReference type="Proteomes" id="UP000002258"/>
    </source>
</evidence>
<accession>A3LS60</accession>
<dbReference type="GO" id="GO:0006893">
    <property type="term" value="P:Golgi to plasma membrane transport"/>
    <property type="evidence" value="ECO:0007669"/>
    <property type="project" value="TreeGrafter"/>
</dbReference>
<dbReference type="GeneID" id="4837780"/>
<feature type="region of interest" description="Disordered" evidence="6">
    <location>
        <begin position="1"/>
        <end position="20"/>
    </location>
</feature>
<evidence type="ECO:0000259" key="7">
    <source>
        <dbReference type="Pfam" id="PF04091"/>
    </source>
</evidence>
<feature type="domain" description="Exocyst complex subunit EXOC6/Sec15 C-terminal" evidence="7">
    <location>
        <begin position="435"/>
        <end position="810"/>
    </location>
</feature>
<gene>
    <name evidence="9" type="ORF">PICST_83009</name>
</gene>
<protein>
    <recommendedName>
        <fullName evidence="5">Exocyst complex component SEC15</fullName>
    </recommendedName>
</protein>
<dbReference type="Gene3D" id="1.20.58.670">
    <property type="entry name" value="Dsl1p vesicle tethering complex, Tip20p subunit, domain D"/>
    <property type="match status" value="1"/>
</dbReference>
<dbReference type="AlphaFoldDB" id="A3LS60"/>
<evidence type="ECO:0000256" key="6">
    <source>
        <dbReference type="SAM" id="MobiDB-lite"/>
    </source>
</evidence>
<comment type="function">
    <text evidence="5">Component of the exocyst complex involved in the docking of exocytic vesicles with fusion sites on the plasma membrane.</text>
</comment>
<dbReference type="InterPro" id="IPR042044">
    <property type="entry name" value="EXOC6PINT-1/Sec15/Tip20_C_dom2"/>
</dbReference>
<dbReference type="STRING" id="322104.A3LS60"/>
<dbReference type="GO" id="GO:0006886">
    <property type="term" value="P:intracellular protein transport"/>
    <property type="evidence" value="ECO:0007669"/>
    <property type="project" value="InterPro"/>
</dbReference>
<dbReference type="OMA" id="NAVMGIN"/>
<keyword evidence="10" id="KW-1185">Reference proteome</keyword>
<name>A3LS60_PICST</name>
<keyword evidence="4" id="KW-0175">Coiled coil</keyword>
<dbReference type="InterPro" id="IPR042045">
    <property type="entry name" value="EXOC6/Sec15_C_dom1"/>
</dbReference>
<organism evidence="9 10">
    <name type="scientific">Scheffersomyces stipitis (strain ATCC 58785 / CBS 6054 / NBRC 10063 / NRRL Y-11545)</name>
    <name type="common">Yeast</name>
    <name type="synonym">Pichia stipitis</name>
    <dbReference type="NCBI Taxonomy" id="322104"/>
    <lineage>
        <taxon>Eukaryota</taxon>
        <taxon>Fungi</taxon>
        <taxon>Dikarya</taxon>
        <taxon>Ascomycota</taxon>
        <taxon>Saccharomycotina</taxon>
        <taxon>Pichiomycetes</taxon>
        <taxon>Debaryomycetaceae</taxon>
        <taxon>Scheffersomyces</taxon>
    </lineage>
</organism>
<evidence type="ECO:0000256" key="1">
    <source>
        <dbReference type="ARBA" id="ARBA00007944"/>
    </source>
</evidence>
<dbReference type="HOGENOM" id="CLU_009437_1_0_1"/>
<dbReference type="GO" id="GO:0090522">
    <property type="term" value="P:vesicle tethering involved in exocytosis"/>
    <property type="evidence" value="ECO:0007669"/>
    <property type="project" value="UniProtKB-UniRule"/>
</dbReference>
<evidence type="ECO:0000259" key="8">
    <source>
        <dbReference type="Pfam" id="PF20651"/>
    </source>
</evidence>
<proteinExistence type="inferred from homology"/>
<dbReference type="eggNOG" id="KOG2176">
    <property type="taxonomic scope" value="Eukaryota"/>
</dbReference>
<dbReference type="Proteomes" id="UP000002258">
    <property type="component" value="Chromosome 3"/>
</dbReference>
<dbReference type="FunCoup" id="A3LS60">
    <property type="interactions" value="549"/>
</dbReference>
<feature type="compositionally biased region" description="Polar residues" evidence="6">
    <location>
        <begin position="1"/>
        <end position="10"/>
    </location>
</feature>
<dbReference type="GO" id="GO:0000145">
    <property type="term" value="C:exocyst"/>
    <property type="evidence" value="ECO:0007669"/>
    <property type="project" value="UniProtKB-UniRule"/>
</dbReference>
<dbReference type="PANTHER" id="PTHR12702:SF0">
    <property type="entry name" value="EXOCYST COMPLEX COMPONENT 6"/>
    <property type="match status" value="1"/>
</dbReference>
<dbReference type="InParanoid" id="A3LS60"/>
<feature type="domain" description="Exocyst complex component EXOC6/Sec15 N-terminal" evidence="8">
    <location>
        <begin position="74"/>
        <end position="241"/>
    </location>
</feature>
<dbReference type="KEGG" id="pic:PICST_83009"/>
<dbReference type="RefSeq" id="XP_001383537.2">
    <property type="nucleotide sequence ID" value="XM_001383500.1"/>
</dbReference>
<dbReference type="Pfam" id="PF20651">
    <property type="entry name" value="EXOC6_Sec15_N"/>
    <property type="match status" value="1"/>
</dbReference>
<dbReference type="EMBL" id="CP000497">
    <property type="protein sequence ID" value="ABN65508.2"/>
    <property type="molecule type" value="Genomic_DNA"/>
</dbReference>
<evidence type="ECO:0000256" key="3">
    <source>
        <dbReference type="ARBA" id="ARBA00022483"/>
    </source>
</evidence>
<dbReference type="OrthoDB" id="10267033at2759"/>
<dbReference type="Gene3D" id="1.10.357.30">
    <property type="entry name" value="Exocyst complex subunit Sec15 C-terminal domain, N-terminal subdomain"/>
    <property type="match status" value="1"/>
</dbReference>
<dbReference type="GO" id="GO:0016020">
    <property type="term" value="C:membrane"/>
    <property type="evidence" value="ECO:0007669"/>
    <property type="project" value="TreeGrafter"/>
</dbReference>
<evidence type="ECO:0000256" key="2">
    <source>
        <dbReference type="ARBA" id="ARBA00022448"/>
    </source>
</evidence>
<keyword evidence="3 5" id="KW-0268">Exocytosis</keyword>
<reference evidence="9 10" key="1">
    <citation type="journal article" date="2007" name="Nat. Biotechnol.">
        <title>Genome sequence of the lignocellulose-bioconverting and xylose-fermenting yeast Pichia stipitis.</title>
        <authorList>
            <person name="Jeffries T.W."/>
            <person name="Grigoriev I.V."/>
            <person name="Grimwood J."/>
            <person name="Laplaza J.M."/>
            <person name="Aerts A."/>
            <person name="Salamov A."/>
            <person name="Schmutz J."/>
            <person name="Lindquist E."/>
            <person name="Dehal P."/>
            <person name="Shapiro H."/>
            <person name="Jin Y.S."/>
            <person name="Passoth V."/>
            <person name="Richardson P.M."/>
        </authorList>
    </citation>
    <scope>NUCLEOTIDE SEQUENCE [LARGE SCALE GENOMIC DNA]</scope>
    <source>
        <strain evidence="10">ATCC 58785 / CBS 6054 / NBRC 10063 / NRRL Y-11545</strain>
    </source>
</reference>
<dbReference type="PANTHER" id="PTHR12702">
    <property type="entry name" value="SEC15"/>
    <property type="match status" value="1"/>
</dbReference>
<dbReference type="InterPro" id="IPR007225">
    <property type="entry name" value="EXOC6/Sec15"/>
</dbReference>
<evidence type="ECO:0000256" key="5">
    <source>
        <dbReference type="PIRNR" id="PIRNR025007"/>
    </source>
</evidence>
<dbReference type="InterPro" id="IPR048359">
    <property type="entry name" value="EXOC6_Sec15_N"/>
</dbReference>
<keyword evidence="2 5" id="KW-0813">Transport</keyword>